<proteinExistence type="predicted"/>
<accession>A0A4R4P3K7</accession>
<sequence length="313" mass="35218">MSHTASGSPDGIRATGRLLASLLTQRGPYRRRWEQRLGRALPDGALNKAAVAKVIAAHLWDTGERPDTDAGLPRKIKDRVYRALSGELISAETLTWFVEAFDMAGDDRDRLWTLRFPDAAGPIGPVVDSLRHPQFVPLPQRHRTIAVFERRLIGADGTVIGHRTTSAVLACEDGVTGYPYRLVRGARAVRVRHGGRVTTRHEFSGAAPVIEITFNTPLRRGQVASLEYDVEFARQAQCSSEYRRVAHSRCENVDIIVQFAPEHRPSQVWWTVWDNYRGGEIVHQEPAPLDVETCAHRYVPYMEHAAAGFRWIW</sequence>
<name>A0A4R4P3K7_9ACTN</name>
<dbReference type="Proteomes" id="UP000295431">
    <property type="component" value="Unassembled WGS sequence"/>
</dbReference>
<dbReference type="EMBL" id="SMJW01000047">
    <property type="protein sequence ID" value="TDC16575.1"/>
    <property type="molecule type" value="Genomic_DNA"/>
</dbReference>
<keyword evidence="2" id="KW-1185">Reference proteome</keyword>
<comment type="caution">
    <text evidence="1">The sequence shown here is derived from an EMBL/GenBank/DDBJ whole genome shotgun (WGS) entry which is preliminary data.</text>
</comment>
<reference evidence="1 2" key="1">
    <citation type="submission" date="2019-03" db="EMBL/GenBank/DDBJ databases">
        <title>Draft genome sequences of novel Actinobacteria.</title>
        <authorList>
            <person name="Sahin N."/>
            <person name="Ay H."/>
            <person name="Saygin H."/>
        </authorList>
    </citation>
    <scope>NUCLEOTIDE SEQUENCE [LARGE SCALE GENOMIC DNA]</scope>
    <source>
        <strain evidence="1 2">DSM 45347</strain>
    </source>
</reference>
<evidence type="ECO:0000313" key="2">
    <source>
        <dbReference type="Proteomes" id="UP000295431"/>
    </source>
</evidence>
<dbReference type="AlphaFoldDB" id="A0A4R4P3K7"/>
<gene>
    <name evidence="1" type="ORF">E1284_11985</name>
</gene>
<organism evidence="1 2">
    <name type="scientific">Actinomadura bangladeshensis</name>
    <dbReference type="NCBI Taxonomy" id="453573"/>
    <lineage>
        <taxon>Bacteria</taxon>
        <taxon>Bacillati</taxon>
        <taxon>Actinomycetota</taxon>
        <taxon>Actinomycetes</taxon>
        <taxon>Streptosporangiales</taxon>
        <taxon>Thermomonosporaceae</taxon>
        <taxon>Actinomadura</taxon>
    </lineage>
</organism>
<protein>
    <submittedName>
        <fullName evidence="1">Uncharacterized protein</fullName>
    </submittedName>
</protein>
<dbReference type="RefSeq" id="WP_131939120.1">
    <property type="nucleotide sequence ID" value="NZ_BAAAMX010000033.1"/>
</dbReference>
<dbReference type="OrthoDB" id="3205593at2"/>
<evidence type="ECO:0000313" key="1">
    <source>
        <dbReference type="EMBL" id="TDC16575.1"/>
    </source>
</evidence>